<dbReference type="EMBL" id="JABERL010000005">
    <property type="protein sequence ID" value="NNH76522.1"/>
    <property type="molecule type" value="Genomic_DNA"/>
</dbReference>
<protein>
    <submittedName>
        <fullName evidence="1">Sel1 repeat family protein</fullName>
    </submittedName>
</protein>
<sequence>MKGNAASQYDLARHFNKSTDSEAHKRAFYWMDLAAKQGHQQSCLDLSQFYINNKSYIEAIEYLRLATPSKNGIVEAVLAQLLINLYTDHLNMNSQTTAHGQSDLDEYIESLYGNSLASPTNAIVITESQANTYLDEAKSLIQSAMDQDNLLAKHTWAVFNLDYMPSLSPTEIKEYVDLLKYASDKNFPPSIQVLAGIYENGIYGVKQDVKRGLNLRVKAAQTGSKEAQFTLGALIYKGNGFEEDRDKGMHLIECAAKNGHVEAVNFLAEIKNSRFS</sequence>
<gene>
    <name evidence="1" type="ORF">HLH17_02245</name>
</gene>
<organism evidence="1 2">
    <name type="scientific">Acinetobacter terrae</name>
    <dbReference type="NCBI Taxonomy" id="2731247"/>
    <lineage>
        <taxon>Bacteria</taxon>
        <taxon>Pseudomonadati</taxon>
        <taxon>Pseudomonadota</taxon>
        <taxon>Gammaproteobacteria</taxon>
        <taxon>Moraxellales</taxon>
        <taxon>Moraxellaceae</taxon>
        <taxon>Acinetobacter</taxon>
        <taxon>Acinetobacter Taxon 24</taxon>
    </lineage>
</organism>
<dbReference type="SUPFAM" id="SSF81901">
    <property type="entry name" value="HCP-like"/>
    <property type="match status" value="2"/>
</dbReference>
<dbReference type="InterPro" id="IPR011990">
    <property type="entry name" value="TPR-like_helical_dom_sf"/>
</dbReference>
<evidence type="ECO:0000313" key="2">
    <source>
        <dbReference type="Proteomes" id="UP000569202"/>
    </source>
</evidence>
<dbReference type="PANTHER" id="PTHR11102">
    <property type="entry name" value="SEL-1-LIKE PROTEIN"/>
    <property type="match status" value="1"/>
</dbReference>
<name>A0A7Y2W9R5_9GAMM</name>
<comment type="caution">
    <text evidence="1">The sequence shown here is derived from an EMBL/GenBank/DDBJ whole genome shotgun (WGS) entry which is preliminary data.</text>
</comment>
<dbReference type="PANTHER" id="PTHR11102:SF160">
    <property type="entry name" value="ERAD-ASSOCIATED E3 UBIQUITIN-PROTEIN LIGASE COMPONENT HRD3"/>
    <property type="match status" value="1"/>
</dbReference>
<dbReference type="AlphaFoldDB" id="A0A7Y2W9R5"/>
<dbReference type="InterPro" id="IPR006597">
    <property type="entry name" value="Sel1-like"/>
</dbReference>
<dbReference type="RefSeq" id="WP_171539724.1">
    <property type="nucleotide sequence ID" value="NZ_JABERL010000005.1"/>
</dbReference>
<dbReference type="Pfam" id="PF08238">
    <property type="entry name" value="Sel1"/>
    <property type="match status" value="3"/>
</dbReference>
<dbReference type="SMART" id="SM00671">
    <property type="entry name" value="SEL1"/>
    <property type="match status" value="4"/>
</dbReference>
<dbReference type="Gene3D" id="1.25.40.10">
    <property type="entry name" value="Tetratricopeptide repeat domain"/>
    <property type="match status" value="2"/>
</dbReference>
<accession>A0A7Y2W9R5</accession>
<dbReference type="InterPro" id="IPR050767">
    <property type="entry name" value="Sel1_AlgK"/>
</dbReference>
<proteinExistence type="predicted"/>
<evidence type="ECO:0000313" key="1">
    <source>
        <dbReference type="EMBL" id="NNH76522.1"/>
    </source>
</evidence>
<dbReference type="Proteomes" id="UP000569202">
    <property type="component" value="Unassembled WGS sequence"/>
</dbReference>
<reference evidence="1 2" key="1">
    <citation type="submission" date="2020-04" db="EMBL/GenBank/DDBJ databases">
        <title>Acinetobacter Taxon 24.</title>
        <authorList>
            <person name="Nemec A."/>
            <person name="Radolfova-Krizova L."/>
            <person name="Higgins P.G."/>
            <person name="Spanelova P."/>
        </authorList>
    </citation>
    <scope>NUCLEOTIDE SEQUENCE [LARGE SCALE GENOMIC DNA]</scope>
    <source>
        <strain evidence="1 2">ANC 5380</strain>
    </source>
</reference>